<reference evidence="1 2" key="1">
    <citation type="submission" date="2016-08" db="EMBL/GenBank/DDBJ databases">
        <authorList>
            <person name="Seilhamer J.J."/>
        </authorList>
    </citation>
    <scope>NUCLEOTIDE SEQUENCE [LARGE SCALE GENOMIC DNA]</scope>
    <source>
        <strain evidence="1 2">KH-18-2</strain>
    </source>
</reference>
<gene>
    <name evidence="1" type="ORF">BGP82_13920</name>
</gene>
<dbReference type="Proteomes" id="UP000237378">
    <property type="component" value="Unassembled WGS sequence"/>
</dbReference>
<evidence type="ECO:0000313" key="2">
    <source>
        <dbReference type="Proteomes" id="UP000237378"/>
    </source>
</evidence>
<dbReference type="EMBL" id="MING01000083">
    <property type="protein sequence ID" value="POG02432.1"/>
    <property type="molecule type" value="Genomic_DNA"/>
</dbReference>
<comment type="caution">
    <text evidence="1">The sequence shown here is derived from an EMBL/GenBank/DDBJ whole genome shotgun (WGS) entry which is preliminary data.</text>
</comment>
<sequence length="66" mass="7625">MGGLDYVRQTSRKTTHCLFQSWDTSIALQVFNLQPQVINELDCRFARLQAQGECQHCQWTQLQPVG</sequence>
<name>A0A2S3WM35_PSEPU</name>
<organism evidence="1 2">
    <name type="scientific">Pseudomonas putida</name>
    <name type="common">Arthrobacter siderocapsulatus</name>
    <dbReference type="NCBI Taxonomy" id="303"/>
    <lineage>
        <taxon>Bacteria</taxon>
        <taxon>Pseudomonadati</taxon>
        <taxon>Pseudomonadota</taxon>
        <taxon>Gammaproteobacteria</taxon>
        <taxon>Pseudomonadales</taxon>
        <taxon>Pseudomonadaceae</taxon>
        <taxon>Pseudomonas</taxon>
    </lineage>
</organism>
<proteinExistence type="predicted"/>
<dbReference type="AlphaFoldDB" id="A0A2S3WM35"/>
<protein>
    <submittedName>
        <fullName evidence="1">Uncharacterized protein</fullName>
    </submittedName>
</protein>
<accession>A0A2S3WM35</accession>
<reference evidence="1 2" key="2">
    <citation type="submission" date="2018-03" db="EMBL/GenBank/DDBJ databases">
        <title>Draft genome of Pseudomonas putida strain KH-18-2.</title>
        <authorList>
            <person name="Yoshizawa S."/>
            <person name="Khan N.H."/>
            <person name="Nishimura M."/>
            <person name="Chiura H.X."/>
            <person name="Ogura Y."/>
            <person name="Hayashi T."/>
            <person name="Kogure K."/>
        </authorList>
    </citation>
    <scope>NUCLEOTIDE SEQUENCE [LARGE SCALE GENOMIC DNA]</scope>
    <source>
        <strain evidence="1 2">KH-18-2</strain>
    </source>
</reference>
<evidence type="ECO:0000313" key="1">
    <source>
        <dbReference type="EMBL" id="POG02432.1"/>
    </source>
</evidence>